<dbReference type="OrthoDB" id="7416548at2759"/>
<evidence type="ECO:0000256" key="1">
    <source>
        <dbReference type="SAM" id="MobiDB-lite"/>
    </source>
</evidence>
<accession>A0A6H5IHP0</accession>
<reference evidence="2 3" key="1">
    <citation type="submission" date="2020-02" db="EMBL/GenBank/DDBJ databases">
        <authorList>
            <person name="Ferguson B K."/>
        </authorList>
    </citation>
    <scope>NUCLEOTIDE SEQUENCE [LARGE SCALE GENOMIC DNA]</scope>
</reference>
<dbReference type="Proteomes" id="UP000479190">
    <property type="component" value="Unassembled WGS sequence"/>
</dbReference>
<dbReference type="EMBL" id="CADCXV010000823">
    <property type="protein sequence ID" value="CAB0036621.1"/>
    <property type="molecule type" value="Genomic_DNA"/>
</dbReference>
<keyword evidence="3" id="KW-1185">Reference proteome</keyword>
<protein>
    <submittedName>
        <fullName evidence="2">Uncharacterized protein</fullName>
    </submittedName>
</protein>
<evidence type="ECO:0000313" key="3">
    <source>
        <dbReference type="Proteomes" id="UP000479190"/>
    </source>
</evidence>
<gene>
    <name evidence="2" type="ORF">TBRA_LOCUS8482</name>
</gene>
<dbReference type="AlphaFoldDB" id="A0A6H5IHP0"/>
<evidence type="ECO:0000313" key="2">
    <source>
        <dbReference type="EMBL" id="CAB0036621.1"/>
    </source>
</evidence>
<organism evidence="2 3">
    <name type="scientific">Trichogramma brassicae</name>
    <dbReference type="NCBI Taxonomy" id="86971"/>
    <lineage>
        <taxon>Eukaryota</taxon>
        <taxon>Metazoa</taxon>
        <taxon>Ecdysozoa</taxon>
        <taxon>Arthropoda</taxon>
        <taxon>Hexapoda</taxon>
        <taxon>Insecta</taxon>
        <taxon>Pterygota</taxon>
        <taxon>Neoptera</taxon>
        <taxon>Endopterygota</taxon>
        <taxon>Hymenoptera</taxon>
        <taxon>Apocrita</taxon>
        <taxon>Proctotrupomorpha</taxon>
        <taxon>Chalcidoidea</taxon>
        <taxon>Trichogrammatidae</taxon>
        <taxon>Trichogramma</taxon>
    </lineage>
</organism>
<feature type="region of interest" description="Disordered" evidence="1">
    <location>
        <begin position="1"/>
        <end position="37"/>
    </location>
</feature>
<proteinExistence type="predicted"/>
<sequence>MVGRSSPEARTHLESLPSVFSKRRADDDHDSPQTSGTRTMLMHEWLKEIAGKEINLIPPMFSPPVEHYQTQLRWTTPVRLAAIPTAAFYPSDTQHVYLIETDIRYSRRIFVNENISRIFENTKYSRIFENTKYSIFREYSRIFAEYRKYSRIFENTKIFENIREYSRIRKYSRIFRNIREYENIREYSRIYENIRNIREYSRIKYSRIRKYSRIFENIRQNTKIFAYIREYSESASGIRLCARRAYTAEPPKEAVRRGHRQIKCERERHTDFYVSTGIKQLQCHGDYPPPAQFRMISAAQQATRSFLLRVATHMEGEIMSRCARERIYIPRQ</sequence>
<name>A0A6H5IHP0_9HYME</name>